<organism evidence="2 3">
    <name type="scientific">Enhygromyxa salina</name>
    <dbReference type="NCBI Taxonomy" id="215803"/>
    <lineage>
        <taxon>Bacteria</taxon>
        <taxon>Pseudomonadati</taxon>
        <taxon>Myxococcota</taxon>
        <taxon>Polyangia</taxon>
        <taxon>Nannocystales</taxon>
        <taxon>Nannocystaceae</taxon>
        <taxon>Enhygromyxa</taxon>
    </lineage>
</organism>
<evidence type="ECO:0000259" key="1">
    <source>
        <dbReference type="PROSITE" id="PS50222"/>
    </source>
</evidence>
<feature type="domain" description="EF-hand" evidence="1">
    <location>
        <begin position="112"/>
        <end position="137"/>
    </location>
</feature>
<dbReference type="Pfam" id="PF13499">
    <property type="entry name" value="EF-hand_7"/>
    <property type="match status" value="1"/>
</dbReference>
<dbReference type="Pfam" id="PF13202">
    <property type="entry name" value="EF-hand_5"/>
    <property type="match status" value="1"/>
</dbReference>
<protein>
    <submittedName>
        <fullName evidence="2">Calcium binding protein</fullName>
    </submittedName>
</protein>
<dbReference type="Proteomes" id="UP000031599">
    <property type="component" value="Unassembled WGS sequence"/>
</dbReference>
<dbReference type="PROSITE" id="PS50222">
    <property type="entry name" value="EF_HAND_2"/>
    <property type="match status" value="3"/>
</dbReference>
<dbReference type="GO" id="GO:0005509">
    <property type="term" value="F:calcium ion binding"/>
    <property type="evidence" value="ECO:0007669"/>
    <property type="project" value="InterPro"/>
</dbReference>
<sequence>MTPTTYQLNKYERYFQLLDTDKSGTIDWDDFAQTARFIRDDRGWTDEHPGYKSLLAAMQTFWDELRQRVDTDGNGRVDGQEWQRFYAQVNEEISRLGKVPAWAMNVVHGFHRVLDMDADGSISLAEYALWLRALGATVDASAAFKRLDLRGTGRLEIDELEELYSQWVMSNDPSDPGNVLVTGESRGSAEEAS</sequence>
<dbReference type="InterPro" id="IPR002048">
    <property type="entry name" value="EF_hand_dom"/>
</dbReference>
<proteinExistence type="predicted"/>
<dbReference type="InterPro" id="IPR018247">
    <property type="entry name" value="EF_Hand_1_Ca_BS"/>
</dbReference>
<dbReference type="EMBL" id="JMCC02000047">
    <property type="protein sequence ID" value="KIG15823.1"/>
    <property type="molecule type" value="Genomic_DNA"/>
</dbReference>
<feature type="domain" description="EF-hand" evidence="1">
    <location>
        <begin position="6"/>
        <end position="41"/>
    </location>
</feature>
<feature type="domain" description="EF-hand" evidence="1">
    <location>
        <begin position="57"/>
        <end position="92"/>
    </location>
</feature>
<reference evidence="2 3" key="1">
    <citation type="submission" date="2014-12" db="EMBL/GenBank/DDBJ databases">
        <title>Genome assembly of Enhygromyxa salina DSM 15201.</title>
        <authorList>
            <person name="Sharma G."/>
            <person name="Subramanian S."/>
        </authorList>
    </citation>
    <scope>NUCLEOTIDE SEQUENCE [LARGE SCALE GENOMIC DNA]</scope>
    <source>
        <strain evidence="2 3">DSM 15201</strain>
    </source>
</reference>
<dbReference type="AlphaFoldDB" id="A0A0C1ZXH6"/>
<evidence type="ECO:0000313" key="2">
    <source>
        <dbReference type="EMBL" id="KIG15823.1"/>
    </source>
</evidence>
<evidence type="ECO:0000313" key="3">
    <source>
        <dbReference type="Proteomes" id="UP000031599"/>
    </source>
</evidence>
<dbReference type="PROSITE" id="PS00018">
    <property type="entry name" value="EF_HAND_1"/>
    <property type="match status" value="3"/>
</dbReference>
<dbReference type="RefSeq" id="WP_052550933.1">
    <property type="nucleotide sequence ID" value="NZ_JMCC02000047.1"/>
</dbReference>
<gene>
    <name evidence="2" type="ORF">DB30_05241</name>
</gene>
<name>A0A0C1ZXH6_9BACT</name>
<dbReference type="Gene3D" id="1.10.238.10">
    <property type="entry name" value="EF-hand"/>
    <property type="match status" value="1"/>
</dbReference>
<dbReference type="InterPro" id="IPR011992">
    <property type="entry name" value="EF-hand-dom_pair"/>
</dbReference>
<comment type="caution">
    <text evidence="2">The sequence shown here is derived from an EMBL/GenBank/DDBJ whole genome shotgun (WGS) entry which is preliminary data.</text>
</comment>
<accession>A0A0C1ZXH6</accession>
<dbReference type="SUPFAM" id="SSF47473">
    <property type="entry name" value="EF-hand"/>
    <property type="match status" value="1"/>
</dbReference>
<dbReference type="SMART" id="SM00054">
    <property type="entry name" value="EFh"/>
    <property type="match status" value="3"/>
</dbReference>